<comment type="caution">
    <text evidence="10">The sequence shown here is derived from an EMBL/GenBank/DDBJ whole genome shotgun (WGS) entry which is preliminary data.</text>
</comment>
<dbReference type="Proteomes" id="UP000253495">
    <property type="component" value="Unassembled WGS sequence"/>
</dbReference>
<feature type="transmembrane region" description="Helical" evidence="8">
    <location>
        <begin position="396"/>
        <end position="412"/>
    </location>
</feature>
<feature type="compositionally biased region" description="Basic and acidic residues" evidence="7">
    <location>
        <begin position="336"/>
        <end position="346"/>
    </location>
</feature>
<protein>
    <submittedName>
        <fullName evidence="10">Putative membrane protein YccC</fullName>
    </submittedName>
</protein>
<feature type="region of interest" description="Disordered" evidence="7">
    <location>
        <begin position="326"/>
        <end position="367"/>
    </location>
</feature>
<feature type="transmembrane region" description="Helical" evidence="8">
    <location>
        <begin position="98"/>
        <end position="114"/>
    </location>
</feature>
<proteinExistence type="inferred from homology"/>
<organism evidence="10 11">
    <name type="scientific">Halopolyspora algeriensis</name>
    <dbReference type="NCBI Taxonomy" id="1500506"/>
    <lineage>
        <taxon>Bacteria</taxon>
        <taxon>Bacillati</taxon>
        <taxon>Actinomycetota</taxon>
        <taxon>Actinomycetes</taxon>
        <taxon>Actinomycetes incertae sedis</taxon>
        <taxon>Halopolyspora</taxon>
    </lineage>
</organism>
<evidence type="ECO:0000256" key="1">
    <source>
        <dbReference type="ARBA" id="ARBA00004651"/>
    </source>
</evidence>
<dbReference type="EMBL" id="QPJC01000002">
    <property type="protein sequence ID" value="RCW45981.1"/>
    <property type="molecule type" value="Genomic_DNA"/>
</dbReference>
<keyword evidence="3 8" id="KW-0812">Transmembrane</keyword>
<dbReference type="Pfam" id="PF13515">
    <property type="entry name" value="FUSC_2"/>
    <property type="match status" value="1"/>
</dbReference>
<dbReference type="PANTHER" id="PTHR30509:SF9">
    <property type="entry name" value="MULTIDRUG RESISTANCE PROTEIN MDTO"/>
    <property type="match status" value="1"/>
</dbReference>
<dbReference type="PANTHER" id="PTHR30509">
    <property type="entry name" value="P-HYDROXYBENZOIC ACID EFFLUX PUMP SUBUNIT-RELATED"/>
    <property type="match status" value="1"/>
</dbReference>
<feature type="transmembrane region" description="Helical" evidence="8">
    <location>
        <begin position="373"/>
        <end position="390"/>
    </location>
</feature>
<keyword evidence="5 8" id="KW-0472">Membrane</keyword>
<evidence type="ECO:0000259" key="9">
    <source>
        <dbReference type="Pfam" id="PF13515"/>
    </source>
</evidence>
<feature type="transmembrane region" description="Helical" evidence="8">
    <location>
        <begin position="449"/>
        <end position="465"/>
    </location>
</feature>
<dbReference type="OrthoDB" id="7431670at2"/>
<feature type="transmembrane region" description="Helical" evidence="8">
    <location>
        <begin position="121"/>
        <end position="139"/>
    </location>
</feature>
<reference evidence="10 11" key="1">
    <citation type="submission" date="2018-07" db="EMBL/GenBank/DDBJ databases">
        <title>Genomic Encyclopedia of Type Strains, Phase III (KMG-III): the genomes of soil and plant-associated and newly described type strains.</title>
        <authorList>
            <person name="Whitman W."/>
        </authorList>
    </citation>
    <scope>NUCLEOTIDE SEQUENCE [LARGE SCALE GENOMIC DNA]</scope>
    <source>
        <strain evidence="10 11">CECT 8575</strain>
    </source>
</reference>
<dbReference type="GO" id="GO:0005886">
    <property type="term" value="C:plasma membrane"/>
    <property type="evidence" value="ECO:0007669"/>
    <property type="project" value="UniProtKB-SubCell"/>
</dbReference>
<accession>A0A368W063</accession>
<evidence type="ECO:0000256" key="4">
    <source>
        <dbReference type="ARBA" id="ARBA00022989"/>
    </source>
</evidence>
<evidence type="ECO:0000256" key="8">
    <source>
        <dbReference type="SAM" id="Phobius"/>
    </source>
</evidence>
<keyword evidence="11" id="KW-1185">Reference proteome</keyword>
<feature type="transmembrane region" description="Helical" evidence="8">
    <location>
        <begin position="472"/>
        <end position="494"/>
    </location>
</feature>
<evidence type="ECO:0000256" key="2">
    <source>
        <dbReference type="ARBA" id="ARBA00022475"/>
    </source>
</evidence>
<comment type="similarity">
    <text evidence="6">Belongs to the YccS/YhfK family.</text>
</comment>
<evidence type="ECO:0000313" key="10">
    <source>
        <dbReference type="EMBL" id="RCW45981.1"/>
    </source>
</evidence>
<feature type="compositionally biased region" description="Acidic residues" evidence="7">
    <location>
        <begin position="347"/>
        <end position="362"/>
    </location>
</feature>
<gene>
    <name evidence="10" type="ORF">DFQ14_102283</name>
</gene>
<feature type="domain" description="Integral membrane bound transporter" evidence="9">
    <location>
        <begin position="383"/>
        <end position="509"/>
    </location>
</feature>
<keyword evidence="2" id="KW-1003">Cell membrane</keyword>
<keyword evidence="4 8" id="KW-1133">Transmembrane helix</keyword>
<dbReference type="AlphaFoldDB" id="A0A368W063"/>
<comment type="subcellular location">
    <subcellularLocation>
        <location evidence="1">Cell membrane</location>
        <topology evidence="1">Multi-pass membrane protein</topology>
    </subcellularLocation>
</comment>
<evidence type="ECO:0000256" key="3">
    <source>
        <dbReference type="ARBA" id="ARBA00022692"/>
    </source>
</evidence>
<name>A0A368W063_9ACTN</name>
<evidence type="ECO:0000313" key="11">
    <source>
        <dbReference type="Proteomes" id="UP000253495"/>
    </source>
</evidence>
<feature type="transmembrane region" description="Helical" evidence="8">
    <location>
        <begin position="145"/>
        <end position="167"/>
    </location>
</feature>
<feature type="transmembrane region" description="Helical" evidence="8">
    <location>
        <begin position="424"/>
        <end position="443"/>
    </location>
</feature>
<evidence type="ECO:0000256" key="7">
    <source>
        <dbReference type="SAM" id="MobiDB-lite"/>
    </source>
</evidence>
<dbReference type="InterPro" id="IPR049453">
    <property type="entry name" value="Memb_transporter_dom"/>
</dbReference>
<feature type="transmembrane region" description="Helical" evidence="8">
    <location>
        <begin position="21"/>
        <end position="41"/>
    </location>
</feature>
<evidence type="ECO:0000256" key="6">
    <source>
        <dbReference type="ARBA" id="ARBA00043993"/>
    </source>
</evidence>
<evidence type="ECO:0000256" key="5">
    <source>
        <dbReference type="ARBA" id="ARBA00023136"/>
    </source>
</evidence>
<sequence>MWSEWWNRFVASDPALRRLRTAFRVALSTALTLLIMLPLLAWWEQPLTNAIIGAIVAIQSSVSVKDSTDRQRRITTLLMPLPITASLALSTAISPWPVGNILVFLVVIFLATYIRRFGPRYFALGMVGFFGYFFAMFLRPDPPQLPSMAVAAGCGALVALVLRFLVLHDDPQGILSRGRRTLRAQVHGLLHALRDVVRNPKSSQRRRQLRIRSMRLNETALMLESTVQQLDSLDESDRENLRQRILDIELAAENLLAPFLRAIDTPGGAMPLPHDLRPLLEMLGTDPTEIRHIGRNVADRLEQEESAEVAMTIRRLGTGIAELATATAELGSSSPDTDRHDERNGTEDEEDTDEERAGDTAEETGLQRPEVRTAIQVTCATGLAIVLGQLISPNRWYWAVITAFVVFISAHSRGELLVRAWQRTAGTVLGVVAGILVAGQVVGHPATELALILLCVFLAFYFLGYSYAAMTFFLTTMLGIVYGILGTFTITVLGTRLVETAAGAASGIFAALVILPTRTRSIVKARSEDFLLCLRDVLRGTGTEAGTRGTVTSMRESVRELDDRLHRLRSGVRPLTNYRLRPHRSQLDRWLTMVDGCAYYVRNLASVLPSTMEMVDADTRERLAETLWETADAAESLTGEASREFREALQAACARTESLHDIVESVTSDPTSLHRTLNLLDRLIQLLQDLATALAVPTWRDLQDSTATTAR</sequence>
<feature type="transmembrane region" description="Helical" evidence="8">
    <location>
        <begin position="500"/>
        <end position="517"/>
    </location>
</feature>